<dbReference type="InterPro" id="IPR007627">
    <property type="entry name" value="RNA_pol_sigma70_r2"/>
</dbReference>
<protein>
    <recommendedName>
        <fullName evidence="5">RNA polymerase sigma factor SigZ</fullName>
    </recommendedName>
</protein>
<feature type="domain" description="RNA polymerase sigma factor 70 region 4 type 2" evidence="7">
    <location>
        <begin position="104"/>
        <end position="149"/>
    </location>
</feature>
<dbReference type="SUPFAM" id="SSF88946">
    <property type="entry name" value="Sigma2 domain of RNA polymerase sigma factors"/>
    <property type="match status" value="1"/>
</dbReference>
<dbReference type="InterPro" id="IPR014304">
    <property type="entry name" value="RNA_pol_sigma-Z"/>
</dbReference>
<dbReference type="PANTHER" id="PTHR43133:SF62">
    <property type="entry name" value="RNA POLYMERASE SIGMA FACTOR SIGZ"/>
    <property type="match status" value="1"/>
</dbReference>
<dbReference type="NCBIfam" id="TIGR02959">
    <property type="entry name" value="SigZ"/>
    <property type="match status" value="1"/>
</dbReference>
<evidence type="ECO:0000313" key="9">
    <source>
        <dbReference type="Proteomes" id="UP001302349"/>
    </source>
</evidence>
<evidence type="ECO:0000256" key="3">
    <source>
        <dbReference type="ARBA" id="ARBA00023082"/>
    </source>
</evidence>
<accession>A0ABZ0J0L6</accession>
<organism evidence="8 9">
    <name type="scientific">Imperialibacter roseus</name>
    <dbReference type="NCBI Taxonomy" id="1324217"/>
    <lineage>
        <taxon>Bacteria</taxon>
        <taxon>Pseudomonadati</taxon>
        <taxon>Bacteroidota</taxon>
        <taxon>Cytophagia</taxon>
        <taxon>Cytophagales</taxon>
        <taxon>Flammeovirgaceae</taxon>
        <taxon>Imperialibacter</taxon>
    </lineage>
</organism>
<dbReference type="InterPro" id="IPR013249">
    <property type="entry name" value="RNA_pol_sigma70_r4_t2"/>
</dbReference>
<dbReference type="Pfam" id="PF08281">
    <property type="entry name" value="Sigma70_r4_2"/>
    <property type="match status" value="1"/>
</dbReference>
<name>A0ABZ0J0L6_9BACT</name>
<dbReference type="Gene3D" id="1.10.1740.10">
    <property type="match status" value="1"/>
</dbReference>
<evidence type="ECO:0000259" key="6">
    <source>
        <dbReference type="Pfam" id="PF04542"/>
    </source>
</evidence>
<dbReference type="SUPFAM" id="SSF88659">
    <property type="entry name" value="Sigma3 and sigma4 domains of RNA polymerase sigma factors"/>
    <property type="match status" value="1"/>
</dbReference>
<dbReference type="InterPro" id="IPR013324">
    <property type="entry name" value="RNA_pol_sigma_r3/r4-like"/>
</dbReference>
<evidence type="ECO:0000256" key="5">
    <source>
        <dbReference type="NCBIfam" id="TIGR02959"/>
    </source>
</evidence>
<keyword evidence="4" id="KW-0804">Transcription</keyword>
<sequence>MHTTEFIWTSFHKELHAFIRHSLKDEMASDDVLQDVFVKIHTRRHTLKDEGKLVSWVWQITRNTVLDHFRTKRQFTELPDDLVLQHEENPFNATFAQCMSPFIHNLSPLHKEAIKKIDIEGMPQKQFAEQEGISYTAAKSRVQRARLHLKDLFLECCAIPADKYGNILDMIPQKNCRCQERPSPHALVSSM</sequence>
<dbReference type="Pfam" id="PF04542">
    <property type="entry name" value="Sigma70_r2"/>
    <property type="match status" value="1"/>
</dbReference>
<keyword evidence="2" id="KW-0805">Transcription regulation</keyword>
<dbReference type="InterPro" id="IPR036388">
    <property type="entry name" value="WH-like_DNA-bd_sf"/>
</dbReference>
<dbReference type="Gene3D" id="1.10.10.10">
    <property type="entry name" value="Winged helix-like DNA-binding domain superfamily/Winged helix DNA-binding domain"/>
    <property type="match status" value="1"/>
</dbReference>
<reference evidence="8 9" key="1">
    <citation type="journal article" date="2023" name="Microbiol. Resour. Announc.">
        <title>Complete Genome Sequence of Imperialibacter roseus strain P4T.</title>
        <authorList>
            <person name="Tizabi D.R."/>
            <person name="Bachvaroff T."/>
            <person name="Hill R.T."/>
        </authorList>
    </citation>
    <scope>NUCLEOTIDE SEQUENCE [LARGE SCALE GENOMIC DNA]</scope>
    <source>
        <strain evidence="8 9">P4T</strain>
    </source>
</reference>
<evidence type="ECO:0000256" key="2">
    <source>
        <dbReference type="ARBA" id="ARBA00023015"/>
    </source>
</evidence>
<keyword evidence="9" id="KW-1185">Reference proteome</keyword>
<gene>
    <name evidence="8" type="primary">sigZ</name>
    <name evidence="8" type="ORF">RT717_12555</name>
</gene>
<dbReference type="EMBL" id="CP136051">
    <property type="protein sequence ID" value="WOK09471.1"/>
    <property type="molecule type" value="Genomic_DNA"/>
</dbReference>
<evidence type="ECO:0000259" key="7">
    <source>
        <dbReference type="Pfam" id="PF08281"/>
    </source>
</evidence>
<dbReference type="InterPro" id="IPR013325">
    <property type="entry name" value="RNA_pol_sigma_r2"/>
</dbReference>
<keyword evidence="3" id="KW-0731">Sigma factor</keyword>
<evidence type="ECO:0000256" key="1">
    <source>
        <dbReference type="ARBA" id="ARBA00010641"/>
    </source>
</evidence>
<evidence type="ECO:0000313" key="8">
    <source>
        <dbReference type="EMBL" id="WOK09471.1"/>
    </source>
</evidence>
<feature type="domain" description="RNA polymerase sigma-70 region 2" evidence="6">
    <location>
        <begin position="9"/>
        <end position="73"/>
    </location>
</feature>
<evidence type="ECO:0000256" key="4">
    <source>
        <dbReference type="ARBA" id="ARBA00023163"/>
    </source>
</evidence>
<dbReference type="RefSeq" id="WP_317492089.1">
    <property type="nucleotide sequence ID" value="NZ_CP136051.1"/>
</dbReference>
<dbReference type="PANTHER" id="PTHR43133">
    <property type="entry name" value="RNA POLYMERASE ECF-TYPE SIGMA FACTO"/>
    <property type="match status" value="1"/>
</dbReference>
<dbReference type="NCBIfam" id="TIGR02937">
    <property type="entry name" value="sigma70-ECF"/>
    <property type="match status" value="1"/>
</dbReference>
<dbReference type="InterPro" id="IPR014284">
    <property type="entry name" value="RNA_pol_sigma-70_dom"/>
</dbReference>
<comment type="similarity">
    <text evidence="1">Belongs to the sigma-70 factor family. ECF subfamily.</text>
</comment>
<proteinExistence type="inferred from homology"/>
<dbReference type="Proteomes" id="UP001302349">
    <property type="component" value="Chromosome"/>
</dbReference>
<dbReference type="InterPro" id="IPR039425">
    <property type="entry name" value="RNA_pol_sigma-70-like"/>
</dbReference>